<feature type="signal peptide" evidence="1">
    <location>
        <begin position="1"/>
        <end position="23"/>
    </location>
</feature>
<sequence length="144" mass="15409">MLSRSIRMGLLVLATLVLCGCNAQDGLQRASVDGTVTVDGVPVEMGSITFIPTDGTIGPATGGKIVDGKYQIHASDGPVPGQHLVQIMGRRGTGKFKQEKLEGEIVNTEIIEEMVPKKYRGKSELKHKVQAGTNTLNFDLTTDD</sequence>
<protein>
    <recommendedName>
        <fullName evidence="4">Carboxypeptidase regulatory-like domain-containing protein</fullName>
    </recommendedName>
</protein>
<keyword evidence="1" id="KW-0732">Signal</keyword>
<evidence type="ECO:0008006" key="4">
    <source>
        <dbReference type="Google" id="ProtNLM"/>
    </source>
</evidence>
<feature type="chain" id="PRO_5031076843" description="Carboxypeptidase regulatory-like domain-containing protein" evidence="1">
    <location>
        <begin position="24"/>
        <end position="144"/>
    </location>
</feature>
<dbReference type="EMBL" id="JABRWO010000001">
    <property type="protein sequence ID" value="MBA2112865.1"/>
    <property type="molecule type" value="Genomic_DNA"/>
</dbReference>
<name>A0A7V9A518_9BACT</name>
<reference evidence="2 3" key="1">
    <citation type="submission" date="2020-05" db="EMBL/GenBank/DDBJ databases">
        <title>Bremerella alba sp. nov., a novel planctomycete isolated from the surface of the macroalga Fucus spiralis.</title>
        <authorList>
            <person name="Godinho O."/>
            <person name="Botelho R."/>
            <person name="Albuquerque L."/>
            <person name="Wiegand S."/>
            <person name="Da Costa M.S."/>
            <person name="Lobo-Da-Cunha A."/>
            <person name="Jogler C."/>
            <person name="Lage O.M."/>
        </authorList>
    </citation>
    <scope>NUCLEOTIDE SEQUENCE [LARGE SCALE GENOMIC DNA]</scope>
    <source>
        <strain evidence="2 3">FF15</strain>
    </source>
</reference>
<gene>
    <name evidence="2" type="ORF">HOV93_00060</name>
</gene>
<dbReference type="Proteomes" id="UP000551616">
    <property type="component" value="Unassembled WGS sequence"/>
</dbReference>
<keyword evidence="3" id="KW-1185">Reference proteome</keyword>
<comment type="caution">
    <text evidence="2">The sequence shown here is derived from an EMBL/GenBank/DDBJ whole genome shotgun (WGS) entry which is preliminary data.</text>
</comment>
<dbReference type="AlphaFoldDB" id="A0A7V9A518"/>
<proteinExistence type="predicted"/>
<dbReference type="PROSITE" id="PS51257">
    <property type="entry name" value="PROKAR_LIPOPROTEIN"/>
    <property type="match status" value="1"/>
</dbReference>
<organism evidence="2 3">
    <name type="scientific">Bremerella alba</name>
    <dbReference type="NCBI Taxonomy" id="980252"/>
    <lineage>
        <taxon>Bacteria</taxon>
        <taxon>Pseudomonadati</taxon>
        <taxon>Planctomycetota</taxon>
        <taxon>Planctomycetia</taxon>
        <taxon>Pirellulales</taxon>
        <taxon>Pirellulaceae</taxon>
        <taxon>Bremerella</taxon>
    </lineage>
</organism>
<evidence type="ECO:0000313" key="2">
    <source>
        <dbReference type="EMBL" id="MBA2112865.1"/>
    </source>
</evidence>
<evidence type="ECO:0000256" key="1">
    <source>
        <dbReference type="SAM" id="SignalP"/>
    </source>
</evidence>
<evidence type="ECO:0000313" key="3">
    <source>
        <dbReference type="Proteomes" id="UP000551616"/>
    </source>
</evidence>
<accession>A0A7V9A518</accession>